<dbReference type="OrthoDB" id="3253907at2759"/>
<dbReference type="InParanoid" id="A0A0D0BMP9"/>
<evidence type="ECO:0000256" key="1">
    <source>
        <dbReference type="SAM" id="MobiDB-lite"/>
    </source>
</evidence>
<sequence length="258" mass="29222">MSFEWIKGHSGQQGNKQADKLAKGANKPIADELDLYVPDDFNLQGAKLSSITQALAYKGIREHIPFTPRRKTTSNLDITRFAIQDMSKQLETDTSIWTGCRNKDLSKKVRQFVYKAMHGVYRIGEYWTNIPTYEHRARCTHCNADNESMEHILIDCPQNVNSIIWSLAKDTWPMKYGAWPQISLGTILGCGNISLTQSRQNNEQLNNAPDDHPNKQLQKGASHLLKILISESAYLIWVTRCEKTIAGTDYAPQTISLP</sequence>
<dbReference type="HOGENOM" id="CLU_044484_3_0_1"/>
<dbReference type="GO" id="GO:0004523">
    <property type="term" value="F:RNA-DNA hybrid ribonuclease activity"/>
    <property type="evidence" value="ECO:0007669"/>
    <property type="project" value="InterPro"/>
</dbReference>
<accession>A0A0D0BMP9</accession>
<dbReference type="GO" id="GO:0003676">
    <property type="term" value="F:nucleic acid binding"/>
    <property type="evidence" value="ECO:0007669"/>
    <property type="project" value="InterPro"/>
</dbReference>
<evidence type="ECO:0000313" key="3">
    <source>
        <dbReference type="EMBL" id="KIK47102.1"/>
    </source>
</evidence>
<dbReference type="STRING" id="930992.A0A0D0BMP9"/>
<dbReference type="Proteomes" id="UP000054485">
    <property type="component" value="Unassembled WGS sequence"/>
</dbReference>
<evidence type="ECO:0000259" key="2">
    <source>
        <dbReference type="PROSITE" id="PS50879"/>
    </source>
</evidence>
<dbReference type="SUPFAM" id="SSF53098">
    <property type="entry name" value="Ribonuclease H-like"/>
    <property type="match status" value="1"/>
</dbReference>
<protein>
    <recommendedName>
        <fullName evidence="2">RNase H type-1 domain-containing protein</fullName>
    </recommendedName>
</protein>
<reference evidence="3 4" key="1">
    <citation type="submission" date="2014-04" db="EMBL/GenBank/DDBJ databases">
        <authorList>
            <consortium name="DOE Joint Genome Institute"/>
            <person name="Kuo A."/>
            <person name="Ruytinx J."/>
            <person name="Rineau F."/>
            <person name="Colpaert J."/>
            <person name="Kohler A."/>
            <person name="Nagy L.G."/>
            <person name="Floudas D."/>
            <person name="Copeland A."/>
            <person name="Barry K.W."/>
            <person name="Cichocki N."/>
            <person name="Veneault-Fourrey C."/>
            <person name="LaButti K."/>
            <person name="Lindquist E.A."/>
            <person name="Lipzen A."/>
            <person name="Lundell T."/>
            <person name="Morin E."/>
            <person name="Murat C."/>
            <person name="Sun H."/>
            <person name="Tunlid A."/>
            <person name="Henrissat B."/>
            <person name="Grigoriev I.V."/>
            <person name="Hibbett D.S."/>
            <person name="Martin F."/>
            <person name="Nordberg H.P."/>
            <person name="Cantor M.N."/>
            <person name="Hua S.X."/>
        </authorList>
    </citation>
    <scope>NUCLEOTIDE SEQUENCE [LARGE SCALE GENOMIC DNA]</scope>
    <source>
        <strain evidence="3 4">UH-Slu-Lm8-n1</strain>
    </source>
</reference>
<dbReference type="AlphaFoldDB" id="A0A0D0BMP9"/>
<keyword evidence="4" id="KW-1185">Reference proteome</keyword>
<feature type="domain" description="RNase H type-1" evidence="2">
    <location>
        <begin position="1"/>
        <end position="27"/>
    </location>
</feature>
<dbReference type="Gene3D" id="3.30.420.10">
    <property type="entry name" value="Ribonuclease H-like superfamily/Ribonuclease H"/>
    <property type="match status" value="1"/>
</dbReference>
<name>A0A0D0BMP9_9AGAM</name>
<organism evidence="3 4">
    <name type="scientific">Suillus luteus UH-Slu-Lm8-n1</name>
    <dbReference type="NCBI Taxonomy" id="930992"/>
    <lineage>
        <taxon>Eukaryota</taxon>
        <taxon>Fungi</taxon>
        <taxon>Dikarya</taxon>
        <taxon>Basidiomycota</taxon>
        <taxon>Agaricomycotina</taxon>
        <taxon>Agaricomycetes</taxon>
        <taxon>Agaricomycetidae</taxon>
        <taxon>Boletales</taxon>
        <taxon>Suillineae</taxon>
        <taxon>Suillaceae</taxon>
        <taxon>Suillus</taxon>
    </lineage>
</organism>
<reference evidence="4" key="2">
    <citation type="submission" date="2015-01" db="EMBL/GenBank/DDBJ databases">
        <title>Evolutionary Origins and Diversification of the Mycorrhizal Mutualists.</title>
        <authorList>
            <consortium name="DOE Joint Genome Institute"/>
            <consortium name="Mycorrhizal Genomics Consortium"/>
            <person name="Kohler A."/>
            <person name="Kuo A."/>
            <person name="Nagy L.G."/>
            <person name="Floudas D."/>
            <person name="Copeland A."/>
            <person name="Barry K.W."/>
            <person name="Cichocki N."/>
            <person name="Veneault-Fourrey C."/>
            <person name="LaButti K."/>
            <person name="Lindquist E.A."/>
            <person name="Lipzen A."/>
            <person name="Lundell T."/>
            <person name="Morin E."/>
            <person name="Murat C."/>
            <person name="Riley R."/>
            <person name="Ohm R."/>
            <person name="Sun H."/>
            <person name="Tunlid A."/>
            <person name="Henrissat B."/>
            <person name="Grigoriev I.V."/>
            <person name="Hibbett D.S."/>
            <person name="Martin F."/>
        </authorList>
    </citation>
    <scope>NUCLEOTIDE SEQUENCE [LARGE SCALE GENOMIC DNA]</scope>
    <source>
        <strain evidence="4">UH-Slu-Lm8-n1</strain>
    </source>
</reference>
<proteinExistence type="predicted"/>
<dbReference type="InterPro" id="IPR036397">
    <property type="entry name" value="RNaseH_sf"/>
</dbReference>
<gene>
    <name evidence="3" type="ORF">CY34DRAFT_766822</name>
</gene>
<dbReference type="InterPro" id="IPR002156">
    <property type="entry name" value="RNaseH_domain"/>
</dbReference>
<evidence type="ECO:0000313" key="4">
    <source>
        <dbReference type="Proteomes" id="UP000054485"/>
    </source>
</evidence>
<feature type="region of interest" description="Disordered" evidence="1">
    <location>
        <begin position="1"/>
        <end position="23"/>
    </location>
</feature>
<dbReference type="PROSITE" id="PS50879">
    <property type="entry name" value="RNASE_H_1"/>
    <property type="match status" value="1"/>
</dbReference>
<dbReference type="InterPro" id="IPR012337">
    <property type="entry name" value="RNaseH-like_sf"/>
</dbReference>
<dbReference type="EMBL" id="KN835150">
    <property type="protein sequence ID" value="KIK47102.1"/>
    <property type="molecule type" value="Genomic_DNA"/>
</dbReference>